<organism evidence="3 4">
    <name type="scientific">Plasmodium ovale wallikeri</name>
    <dbReference type="NCBI Taxonomy" id="864142"/>
    <lineage>
        <taxon>Eukaryota</taxon>
        <taxon>Sar</taxon>
        <taxon>Alveolata</taxon>
        <taxon>Apicomplexa</taxon>
        <taxon>Aconoidasida</taxon>
        <taxon>Haemosporida</taxon>
        <taxon>Plasmodiidae</taxon>
        <taxon>Plasmodium</taxon>
        <taxon>Plasmodium (Plasmodium)</taxon>
    </lineage>
</organism>
<dbReference type="Proteomes" id="UP000078550">
    <property type="component" value="Unassembled WGS sequence"/>
</dbReference>
<proteinExistence type="predicted"/>
<sequence length="141" mass="16208">MCEGGLGTGELTPVPLKMKAGNDIKKRKERKRKEKKGKERKRKEKKGKERKRKEKKGKENNTEWKHMNGRYERDVCARGVVTPQGTNGSVNMRAYPTPCKIMWTSTAEDQRDIKKKNSTRKGLVEINKKKKKIAPGKVLSK</sequence>
<dbReference type="AlphaFoldDB" id="A0A1A8YTY0"/>
<dbReference type="EMBL" id="FLRE01000088">
    <property type="protein sequence ID" value="SBT34973.1"/>
    <property type="molecule type" value="Genomic_DNA"/>
</dbReference>
<evidence type="ECO:0000313" key="3">
    <source>
        <dbReference type="EMBL" id="SBT34973.1"/>
    </source>
</evidence>
<evidence type="ECO:0000256" key="1">
    <source>
        <dbReference type="SAM" id="MobiDB-lite"/>
    </source>
</evidence>
<protein>
    <submittedName>
        <fullName evidence="3">Cation transporting P-ATPase, putative (ATPase3)</fullName>
    </submittedName>
</protein>
<dbReference type="Proteomes" id="UP000078555">
    <property type="component" value="Unassembled WGS sequence"/>
</dbReference>
<gene>
    <name evidence="2" type="ORF">POVWA1_022880</name>
    <name evidence="3" type="ORF">POVWA2_022670</name>
</gene>
<evidence type="ECO:0000313" key="2">
    <source>
        <dbReference type="EMBL" id="SBT34521.1"/>
    </source>
</evidence>
<feature type="compositionally biased region" description="Basic and acidic residues" evidence="1">
    <location>
        <begin position="56"/>
        <end position="66"/>
    </location>
</feature>
<accession>A0A1A8YTY0</accession>
<evidence type="ECO:0000313" key="4">
    <source>
        <dbReference type="Proteomes" id="UP000078550"/>
    </source>
</evidence>
<evidence type="ECO:0000313" key="5">
    <source>
        <dbReference type="Proteomes" id="UP000078555"/>
    </source>
</evidence>
<dbReference type="EMBL" id="FLRD01000070">
    <property type="protein sequence ID" value="SBT34521.1"/>
    <property type="molecule type" value="Genomic_DNA"/>
</dbReference>
<feature type="region of interest" description="Disordered" evidence="1">
    <location>
        <begin position="1"/>
        <end position="66"/>
    </location>
</feature>
<name>A0A1A8YTY0_PLAOA</name>
<keyword evidence="5" id="KW-1185">Reference proteome</keyword>
<reference evidence="4 5" key="2">
    <citation type="submission" date="2016-05" db="EMBL/GenBank/DDBJ databases">
        <authorList>
            <person name="Naeem Raeece"/>
        </authorList>
    </citation>
    <scope>NUCLEOTIDE SEQUENCE [LARGE SCALE GENOMIC DNA]</scope>
</reference>
<reference evidence="3" key="1">
    <citation type="submission" date="2016-05" db="EMBL/GenBank/DDBJ databases">
        <authorList>
            <person name="Lavstsen T."/>
            <person name="Jespersen J.S."/>
        </authorList>
    </citation>
    <scope>NUCLEOTIDE SEQUENCE [LARGE SCALE GENOMIC DNA]</scope>
</reference>
<feature type="compositionally biased region" description="Basic residues" evidence="1">
    <location>
        <begin position="27"/>
        <end position="55"/>
    </location>
</feature>